<evidence type="ECO:0008006" key="4">
    <source>
        <dbReference type="Google" id="ProtNLM"/>
    </source>
</evidence>
<dbReference type="EMBL" id="BTGC01000001">
    <property type="protein sequence ID" value="GMM49395.1"/>
    <property type="molecule type" value="Genomic_DNA"/>
</dbReference>
<feature type="region of interest" description="Disordered" evidence="1">
    <location>
        <begin position="88"/>
        <end position="148"/>
    </location>
</feature>
<organism evidence="2 3">
    <name type="scientific">Starmerella bacillaris</name>
    <name type="common">Yeast</name>
    <name type="synonym">Candida zemplinina</name>
    <dbReference type="NCBI Taxonomy" id="1247836"/>
    <lineage>
        <taxon>Eukaryota</taxon>
        <taxon>Fungi</taxon>
        <taxon>Dikarya</taxon>
        <taxon>Ascomycota</taxon>
        <taxon>Saccharomycotina</taxon>
        <taxon>Dipodascomycetes</taxon>
        <taxon>Dipodascales</taxon>
        <taxon>Trichomonascaceae</taxon>
        <taxon>Starmerella</taxon>
    </lineage>
</organism>
<accession>A0AAV5RDH9</accession>
<comment type="caution">
    <text evidence="2">The sequence shown here is derived from an EMBL/GenBank/DDBJ whole genome shotgun (WGS) entry which is preliminary data.</text>
</comment>
<dbReference type="Proteomes" id="UP001362899">
    <property type="component" value="Unassembled WGS sequence"/>
</dbReference>
<feature type="compositionally biased region" description="Basic residues" evidence="1">
    <location>
        <begin position="139"/>
        <end position="148"/>
    </location>
</feature>
<evidence type="ECO:0000313" key="3">
    <source>
        <dbReference type="Proteomes" id="UP001362899"/>
    </source>
</evidence>
<evidence type="ECO:0000313" key="2">
    <source>
        <dbReference type="EMBL" id="GMM49395.1"/>
    </source>
</evidence>
<keyword evidence="3" id="KW-1185">Reference proteome</keyword>
<feature type="compositionally biased region" description="Basic and acidic residues" evidence="1">
    <location>
        <begin position="102"/>
        <end position="114"/>
    </location>
</feature>
<reference evidence="2 3" key="1">
    <citation type="journal article" date="2023" name="Elife">
        <title>Identification of key yeast species and microbe-microbe interactions impacting larval growth of Drosophila in the wild.</title>
        <authorList>
            <person name="Mure A."/>
            <person name="Sugiura Y."/>
            <person name="Maeda R."/>
            <person name="Honda K."/>
            <person name="Sakurai N."/>
            <person name="Takahashi Y."/>
            <person name="Watada M."/>
            <person name="Katoh T."/>
            <person name="Gotoh A."/>
            <person name="Gotoh Y."/>
            <person name="Taniguchi I."/>
            <person name="Nakamura K."/>
            <person name="Hayashi T."/>
            <person name="Katayama T."/>
            <person name="Uemura T."/>
            <person name="Hattori Y."/>
        </authorList>
    </citation>
    <scope>NUCLEOTIDE SEQUENCE [LARGE SCALE GENOMIC DNA]</scope>
    <source>
        <strain evidence="2 3">SB-73</strain>
    </source>
</reference>
<evidence type="ECO:0000256" key="1">
    <source>
        <dbReference type="SAM" id="MobiDB-lite"/>
    </source>
</evidence>
<gene>
    <name evidence="2" type="ORF">DASB73_003530</name>
</gene>
<dbReference type="AlphaFoldDB" id="A0AAV5RDH9"/>
<proteinExistence type="predicted"/>
<protein>
    <recommendedName>
        <fullName evidence="4">Exosome complex protein</fullName>
    </recommendedName>
</protein>
<sequence>MGDTESEIEATLQQFETDIENTKGALLTFLESKNIDSLAEKESGEKKAVPYVLSAYALSSLLFAYLRSEGEDINKVVPLLGQVKATLDNLSQPQKNSKKSSKPVEGKVSKEERKAKKSNQTAKHTIFDKEPESKASANKVKKSKKNKA</sequence>
<name>A0AAV5RDH9_STABA</name>